<evidence type="ECO:0000313" key="1">
    <source>
        <dbReference type="EMBL" id="MEQ2249843.1"/>
    </source>
</evidence>
<sequence length="103" mass="12277">MWRKVNQRSMEKGFNMSCLKYVLVEDNSSTGFGQMKCYFYSFSFLRFDDEKSEIFGYRLKKKQLMLGDSGKISALLQVSDVKHRYKKVHWVKVWAVCSQFCKF</sequence>
<accession>A0ABV0UXD9</accession>
<proteinExistence type="predicted"/>
<gene>
    <name evidence="1" type="ORF">ILYODFUR_033700</name>
</gene>
<evidence type="ECO:0000313" key="2">
    <source>
        <dbReference type="Proteomes" id="UP001482620"/>
    </source>
</evidence>
<protein>
    <submittedName>
        <fullName evidence="1">Uncharacterized protein</fullName>
    </submittedName>
</protein>
<keyword evidence="2" id="KW-1185">Reference proteome</keyword>
<dbReference type="EMBL" id="JAHRIQ010086916">
    <property type="protein sequence ID" value="MEQ2249843.1"/>
    <property type="molecule type" value="Genomic_DNA"/>
</dbReference>
<dbReference type="Proteomes" id="UP001482620">
    <property type="component" value="Unassembled WGS sequence"/>
</dbReference>
<reference evidence="1 2" key="1">
    <citation type="submission" date="2021-06" db="EMBL/GenBank/DDBJ databases">
        <authorList>
            <person name="Palmer J.M."/>
        </authorList>
    </citation>
    <scope>NUCLEOTIDE SEQUENCE [LARGE SCALE GENOMIC DNA]</scope>
    <source>
        <strain evidence="2">if_2019</strain>
        <tissue evidence="1">Muscle</tissue>
    </source>
</reference>
<name>A0ABV0UXD9_9TELE</name>
<organism evidence="1 2">
    <name type="scientific">Ilyodon furcidens</name>
    <name type="common">goldbreast splitfin</name>
    <dbReference type="NCBI Taxonomy" id="33524"/>
    <lineage>
        <taxon>Eukaryota</taxon>
        <taxon>Metazoa</taxon>
        <taxon>Chordata</taxon>
        <taxon>Craniata</taxon>
        <taxon>Vertebrata</taxon>
        <taxon>Euteleostomi</taxon>
        <taxon>Actinopterygii</taxon>
        <taxon>Neopterygii</taxon>
        <taxon>Teleostei</taxon>
        <taxon>Neoteleostei</taxon>
        <taxon>Acanthomorphata</taxon>
        <taxon>Ovalentaria</taxon>
        <taxon>Atherinomorphae</taxon>
        <taxon>Cyprinodontiformes</taxon>
        <taxon>Goodeidae</taxon>
        <taxon>Ilyodon</taxon>
    </lineage>
</organism>
<comment type="caution">
    <text evidence="1">The sequence shown here is derived from an EMBL/GenBank/DDBJ whole genome shotgun (WGS) entry which is preliminary data.</text>
</comment>